<feature type="domain" description="Mannose-6-phosphate isomerase cupin" evidence="6">
    <location>
        <begin position="243"/>
        <end position="320"/>
    </location>
</feature>
<protein>
    <recommendedName>
        <fullName evidence="3">Phosphohexomutase</fullName>
    </recommendedName>
    <alternativeName>
        <fullName evidence="4">Phosphomannose isomerase</fullName>
    </alternativeName>
</protein>
<dbReference type="InterPro" id="IPR014710">
    <property type="entry name" value="RmlC-like_jellyroll"/>
</dbReference>
<dbReference type="RefSeq" id="WP_278005344.1">
    <property type="nucleotide sequence ID" value="NZ_JARSBN010000004.1"/>
</dbReference>
<keyword evidence="2" id="KW-0862">Zinc</keyword>
<keyword evidence="7" id="KW-0413">Isomerase</keyword>
<feature type="domain" description="Phosphomannose isomerase type I catalytic" evidence="5">
    <location>
        <begin position="7"/>
        <end position="115"/>
    </location>
</feature>
<dbReference type="Gene3D" id="2.60.120.10">
    <property type="entry name" value="Jelly Rolls"/>
    <property type="match status" value="2"/>
</dbReference>
<keyword evidence="8" id="KW-1185">Reference proteome</keyword>
<name>A0ABT6G214_9FLAO</name>
<evidence type="ECO:0000256" key="2">
    <source>
        <dbReference type="ARBA" id="ARBA00022833"/>
    </source>
</evidence>
<evidence type="ECO:0000259" key="5">
    <source>
        <dbReference type="Pfam" id="PF20511"/>
    </source>
</evidence>
<proteinExistence type="predicted"/>
<dbReference type="GO" id="GO:0016853">
    <property type="term" value="F:isomerase activity"/>
    <property type="evidence" value="ECO:0007669"/>
    <property type="project" value="UniProtKB-KW"/>
</dbReference>
<comment type="caution">
    <text evidence="7">The sequence shown here is derived from an EMBL/GenBank/DDBJ whole genome shotgun (WGS) entry which is preliminary data.</text>
</comment>
<gene>
    <name evidence="7" type="ORF">P7122_08400</name>
</gene>
<evidence type="ECO:0000259" key="6">
    <source>
        <dbReference type="Pfam" id="PF21621"/>
    </source>
</evidence>
<evidence type="ECO:0000256" key="3">
    <source>
        <dbReference type="ARBA" id="ARBA00029741"/>
    </source>
</evidence>
<dbReference type="EMBL" id="JARSBN010000004">
    <property type="protein sequence ID" value="MDG4715889.1"/>
    <property type="molecule type" value="Genomic_DNA"/>
</dbReference>
<dbReference type="Pfam" id="PF20511">
    <property type="entry name" value="PMI_typeI_cat"/>
    <property type="match status" value="1"/>
</dbReference>
<dbReference type="InterPro" id="IPR011051">
    <property type="entry name" value="RmlC_Cupin_sf"/>
</dbReference>
<evidence type="ECO:0000256" key="4">
    <source>
        <dbReference type="ARBA" id="ARBA00030762"/>
    </source>
</evidence>
<dbReference type="Pfam" id="PF21621">
    <property type="entry name" value="MPI_cupin_dom"/>
    <property type="match status" value="1"/>
</dbReference>
<sequence>MKAYPIKFKPILKEKIWGGNKLSKILNKETDLTNVGESWEISGVEGNISEVANGDYKGQSLNDLIKTYKSDLLGLANSERFGEEFPLLIKFLDAKTDLSVQVHPDDKMAKAQHNSFGKTEMWYIMDSDDDADIVLGLKDENTDKNVLEHINADNVDSIFNREKVSQGDSFFIPAGKIHAIGAGVLAAEIQQTSDITYRVYDWDRTDNTGKKRDLHTKQAIKATKSFKSNGKCNYNLASNKNSNLVSCDFFTTNIFEVKGLRQINYDGLDSFVIYMCVEGETKIAVDGHTETLKMGETVLLPATMKTALFNGRNAKLLEVYIKSQQSQHNKLAI</sequence>
<dbReference type="CDD" id="cd07010">
    <property type="entry name" value="cupin_PMI_type_I_N_bac"/>
    <property type="match status" value="1"/>
</dbReference>
<dbReference type="PIRSF" id="PIRSF036894">
    <property type="entry name" value="PMI_Firm_short"/>
    <property type="match status" value="1"/>
</dbReference>
<dbReference type="PANTHER" id="PTHR42742">
    <property type="entry name" value="TRANSCRIPTIONAL REPRESSOR MPRA"/>
    <property type="match status" value="1"/>
</dbReference>
<evidence type="ECO:0000313" key="7">
    <source>
        <dbReference type="EMBL" id="MDG4715889.1"/>
    </source>
</evidence>
<evidence type="ECO:0000256" key="1">
    <source>
        <dbReference type="ARBA" id="ARBA00022723"/>
    </source>
</evidence>
<reference evidence="7 8" key="1">
    <citation type="submission" date="2023-03" db="EMBL/GenBank/DDBJ databases">
        <title>Strain YYF002 represents a novel species in the genus Winogradskyella isolated from seawater.</title>
        <authorList>
            <person name="Fu Z.-Y."/>
        </authorList>
    </citation>
    <scope>NUCLEOTIDE SEQUENCE [LARGE SCALE GENOMIC DNA]</scope>
    <source>
        <strain evidence="7 8">YYF002</strain>
    </source>
</reference>
<dbReference type="InterPro" id="IPR014628">
    <property type="entry name" value="Man6P_isomerase_Firm_short"/>
</dbReference>
<accession>A0ABT6G214</accession>
<dbReference type="InterPro" id="IPR049071">
    <property type="entry name" value="MPI_cupin_dom"/>
</dbReference>
<dbReference type="PANTHER" id="PTHR42742:SF3">
    <property type="entry name" value="FRUCTOKINASE"/>
    <property type="match status" value="1"/>
</dbReference>
<dbReference type="SUPFAM" id="SSF51182">
    <property type="entry name" value="RmlC-like cupins"/>
    <property type="match status" value="1"/>
</dbReference>
<dbReference type="Proteomes" id="UP001529085">
    <property type="component" value="Unassembled WGS sequence"/>
</dbReference>
<dbReference type="InterPro" id="IPR046457">
    <property type="entry name" value="PMI_typeI_cat"/>
</dbReference>
<organism evidence="7 8">
    <name type="scientific">Winogradskyella marincola</name>
    <dbReference type="NCBI Taxonomy" id="3037795"/>
    <lineage>
        <taxon>Bacteria</taxon>
        <taxon>Pseudomonadati</taxon>
        <taxon>Bacteroidota</taxon>
        <taxon>Flavobacteriia</taxon>
        <taxon>Flavobacteriales</taxon>
        <taxon>Flavobacteriaceae</taxon>
        <taxon>Winogradskyella</taxon>
    </lineage>
</organism>
<dbReference type="InterPro" id="IPR051804">
    <property type="entry name" value="Carb_Metab_Reg_Kinase/Isom"/>
</dbReference>
<evidence type="ECO:0000313" key="8">
    <source>
        <dbReference type="Proteomes" id="UP001529085"/>
    </source>
</evidence>
<keyword evidence="1" id="KW-0479">Metal-binding</keyword>